<dbReference type="GeneID" id="8237796"/>
<dbReference type="SUPFAM" id="SSF48452">
    <property type="entry name" value="TPR-like"/>
    <property type="match status" value="1"/>
</dbReference>
<dbReference type="CTD" id="8237796"/>
<dbReference type="Gene3D" id="1.25.40.10">
    <property type="entry name" value="Tetratricopeptide repeat domain"/>
    <property type="match status" value="1"/>
</dbReference>
<evidence type="ECO:0000259" key="7">
    <source>
        <dbReference type="Pfam" id="PF01753"/>
    </source>
</evidence>
<keyword evidence="2" id="KW-0808">Transferase</keyword>
<evidence type="ECO:0000256" key="6">
    <source>
        <dbReference type="ARBA" id="ARBA00022833"/>
    </source>
</evidence>
<gene>
    <name evidence="9" type="primary">8237796</name>
    <name evidence="8" type="ORF">Phum_PHUM397060</name>
</gene>
<dbReference type="InParanoid" id="E0VRD3"/>
<dbReference type="InterPro" id="IPR011990">
    <property type="entry name" value="TPR-like_helical_dom_sf"/>
</dbReference>
<evidence type="ECO:0000256" key="3">
    <source>
        <dbReference type="ARBA" id="ARBA00022691"/>
    </source>
</evidence>
<dbReference type="OrthoDB" id="1028014at2759"/>
<dbReference type="Gene3D" id="6.10.140.2220">
    <property type="match status" value="1"/>
</dbReference>
<dbReference type="SMART" id="SM00028">
    <property type="entry name" value="TPR"/>
    <property type="match status" value="3"/>
</dbReference>
<dbReference type="FunCoup" id="E0VRD3">
    <property type="interactions" value="546"/>
</dbReference>
<dbReference type="Gene3D" id="2.170.270.10">
    <property type="entry name" value="SET domain"/>
    <property type="match status" value="1"/>
</dbReference>
<dbReference type="AlphaFoldDB" id="E0VRD3"/>
<dbReference type="InterPro" id="IPR019734">
    <property type="entry name" value="TPR_rpt"/>
</dbReference>
<keyword evidence="10" id="KW-1185">Reference proteome</keyword>
<dbReference type="GO" id="GO:0005737">
    <property type="term" value="C:cytoplasm"/>
    <property type="evidence" value="ECO:0007669"/>
    <property type="project" value="TreeGrafter"/>
</dbReference>
<dbReference type="SUPFAM" id="SSF82199">
    <property type="entry name" value="SET domain"/>
    <property type="match status" value="1"/>
</dbReference>
<proteinExistence type="predicted"/>
<keyword evidence="5" id="KW-0863">Zinc-finger</keyword>
<reference evidence="9" key="3">
    <citation type="submission" date="2020-05" db="UniProtKB">
        <authorList>
            <consortium name="EnsemblMetazoa"/>
        </authorList>
    </citation>
    <scope>IDENTIFICATION</scope>
    <source>
        <strain evidence="9">USDA</strain>
    </source>
</reference>
<dbReference type="KEGG" id="phu:Phum_PHUM397060"/>
<protein>
    <submittedName>
        <fullName evidence="8">Set and mynd domain-containing protein, putative</fullName>
    </submittedName>
</protein>
<dbReference type="OMA" id="YHRFECQ"/>
<dbReference type="eggNOG" id="KOG2084">
    <property type="taxonomic scope" value="Eukaryota"/>
</dbReference>
<organism>
    <name type="scientific">Pediculus humanus subsp. corporis</name>
    <name type="common">Body louse</name>
    <dbReference type="NCBI Taxonomy" id="121224"/>
    <lineage>
        <taxon>Eukaryota</taxon>
        <taxon>Metazoa</taxon>
        <taxon>Ecdysozoa</taxon>
        <taxon>Arthropoda</taxon>
        <taxon>Hexapoda</taxon>
        <taxon>Insecta</taxon>
        <taxon>Pterygota</taxon>
        <taxon>Neoptera</taxon>
        <taxon>Paraneoptera</taxon>
        <taxon>Psocodea</taxon>
        <taxon>Troctomorpha</taxon>
        <taxon>Phthiraptera</taxon>
        <taxon>Anoplura</taxon>
        <taxon>Pediculidae</taxon>
        <taxon>Pediculus</taxon>
    </lineage>
</organism>
<evidence type="ECO:0000256" key="1">
    <source>
        <dbReference type="ARBA" id="ARBA00022603"/>
    </source>
</evidence>
<dbReference type="SUPFAM" id="SSF144232">
    <property type="entry name" value="HIT/MYND zinc finger-like"/>
    <property type="match status" value="1"/>
</dbReference>
<dbReference type="GO" id="GO:0008270">
    <property type="term" value="F:zinc ion binding"/>
    <property type="evidence" value="ECO:0007669"/>
    <property type="project" value="UniProtKB-KW"/>
</dbReference>
<reference evidence="8" key="2">
    <citation type="submission" date="2007-04" db="EMBL/GenBank/DDBJ databases">
        <title>The genome of the human body louse.</title>
        <authorList>
            <consortium name="The Human Body Louse Genome Consortium"/>
            <person name="Kirkness E."/>
            <person name="Walenz B."/>
            <person name="Hass B."/>
            <person name="Bruggner R."/>
            <person name="Strausberg R."/>
        </authorList>
    </citation>
    <scope>NUCLEOTIDE SEQUENCE</scope>
    <source>
        <strain evidence="8">USDA</strain>
    </source>
</reference>
<sequence length="697" mass="80969">MEFVDENYRDLCSTKTLYSTKEGFLCDFFFSLLQNVDEIWINKFFNMETSEENKIRICCNDKKIWPKLNNFLKNITKIYRKKCLENSKENKIQADFLFKNGDYKKSIMLYSQCIIRAPCCDEYLLPLAYKGRANALYKLEKYKECLNDLNMALKEKFPDSLKYKIYKDMGKCYYNLGDLNKAKISLQISDKLLNEQLLNLKNLNQSDKEEIEKIIDNLTSSNNDDETMKKQQVENLNFNVPYEGEPLPKVSGEPNEMYPNASNLLKIRQGTDCGRFAAAANKIEIGDTIVVEEPQTSVLLPKMNSSHCHHCFTRLFAPIPCKTCSGVAFCSVQCRDSASNTYHRYECQLLGFFMGSGMSLISYLSLRMVTQEGLIFFKQLHSKLKQMGKCPEDSCDLTKREKNYLNVYNLTTNCKLRTSKDFFTRTVMAIFLVKCLKLTNYFESPENKTTDDFNEDEILTASIILHHLELLQFNAHEIYETRVEELYKTEDSKTVFIAIGVYPTVALFNHECSPSVTRYFSGKNIIIKAVRPLATNDILSDNYGPHYGKKTLLERTRELTSRYWFRCRCQACIENWPLIQDINAEDFKIRCTSLGCQNVFNLQNNTKKKNNNFKCWQCSKEIDMENVKKKKLQADDLFTKSIDLMDDKKCINAIPFLISFLNKIFNMAVEPCREIFLGQEALRTCYAQTGNIWILND</sequence>
<dbReference type="EnsemblMetazoa" id="PHUM397060-RA">
    <property type="protein sequence ID" value="PHUM397060-PA"/>
    <property type="gene ID" value="PHUM397060"/>
</dbReference>
<dbReference type="HOGENOM" id="CLU_021727_1_0_1"/>
<keyword evidence="6" id="KW-0862">Zinc</keyword>
<dbReference type="EMBL" id="AAZO01004654">
    <property type="status" value="NOT_ANNOTATED_CDS"/>
    <property type="molecule type" value="Genomic_DNA"/>
</dbReference>
<dbReference type="GO" id="GO:0042826">
    <property type="term" value="F:histone deacetylase binding"/>
    <property type="evidence" value="ECO:0007669"/>
    <property type="project" value="TreeGrafter"/>
</dbReference>
<feature type="domain" description="MYND-type" evidence="7">
    <location>
        <begin position="308"/>
        <end position="347"/>
    </location>
</feature>
<dbReference type="STRING" id="121224.E0VRD3"/>
<dbReference type="Proteomes" id="UP000009046">
    <property type="component" value="Unassembled WGS sequence"/>
</dbReference>
<dbReference type="EMBL" id="DS235465">
    <property type="protein sequence ID" value="EEB15939.1"/>
    <property type="molecule type" value="Genomic_DNA"/>
</dbReference>
<dbReference type="GO" id="GO:0032259">
    <property type="term" value="P:methylation"/>
    <property type="evidence" value="ECO:0007669"/>
    <property type="project" value="UniProtKB-KW"/>
</dbReference>
<reference evidence="8" key="1">
    <citation type="submission" date="2007-04" db="EMBL/GenBank/DDBJ databases">
        <title>Annotation of Pediculus humanus corporis strain USDA.</title>
        <authorList>
            <person name="Kirkness E."/>
            <person name="Hannick L."/>
            <person name="Hass B."/>
            <person name="Bruggner R."/>
            <person name="Lawson D."/>
            <person name="Bidwell S."/>
            <person name="Joardar V."/>
            <person name="Caler E."/>
            <person name="Walenz B."/>
            <person name="Inman J."/>
            <person name="Schobel S."/>
            <person name="Galinsky K."/>
            <person name="Amedeo P."/>
            <person name="Strausberg R."/>
        </authorList>
    </citation>
    <scope>NUCLEOTIDE SEQUENCE</scope>
    <source>
        <strain evidence="8">USDA</strain>
    </source>
</reference>
<keyword evidence="1" id="KW-0489">Methyltransferase</keyword>
<evidence type="ECO:0000313" key="10">
    <source>
        <dbReference type="Proteomes" id="UP000009046"/>
    </source>
</evidence>
<evidence type="ECO:0000313" key="9">
    <source>
        <dbReference type="EnsemblMetazoa" id="PHUM397060-PA"/>
    </source>
</evidence>
<evidence type="ECO:0000256" key="4">
    <source>
        <dbReference type="ARBA" id="ARBA00022723"/>
    </source>
</evidence>
<dbReference type="PANTHER" id="PTHR46165:SF5">
    <property type="entry name" value="RE32936P"/>
    <property type="match status" value="1"/>
</dbReference>
<dbReference type="PANTHER" id="PTHR46165">
    <property type="entry name" value="SET AND MYND DOMAIN-CONTAINING PROTEIN 4"/>
    <property type="match status" value="1"/>
</dbReference>
<evidence type="ECO:0000313" key="8">
    <source>
        <dbReference type="EMBL" id="EEB15939.1"/>
    </source>
</evidence>
<name>E0VRD3_PEDHC</name>
<dbReference type="GO" id="GO:0005634">
    <property type="term" value="C:nucleus"/>
    <property type="evidence" value="ECO:0007669"/>
    <property type="project" value="TreeGrafter"/>
</dbReference>
<accession>E0VRD3</accession>
<dbReference type="VEuPathDB" id="VectorBase:PHUM397060"/>
<dbReference type="CDD" id="cd10536">
    <property type="entry name" value="SET_SMYD4"/>
    <property type="match status" value="1"/>
</dbReference>
<evidence type="ECO:0000256" key="2">
    <source>
        <dbReference type="ARBA" id="ARBA00022679"/>
    </source>
</evidence>
<dbReference type="Pfam" id="PF01753">
    <property type="entry name" value="zf-MYND"/>
    <property type="match status" value="1"/>
</dbReference>
<dbReference type="InterPro" id="IPR046341">
    <property type="entry name" value="SET_dom_sf"/>
</dbReference>
<dbReference type="InterPro" id="IPR002893">
    <property type="entry name" value="Znf_MYND"/>
</dbReference>
<keyword evidence="3" id="KW-0949">S-adenosyl-L-methionine</keyword>
<evidence type="ECO:0000256" key="5">
    <source>
        <dbReference type="ARBA" id="ARBA00022771"/>
    </source>
</evidence>
<dbReference type="RefSeq" id="XP_002428677.1">
    <property type="nucleotide sequence ID" value="XM_002428632.1"/>
</dbReference>
<dbReference type="InterPro" id="IPR052097">
    <property type="entry name" value="SET-MYND_domain_protein"/>
</dbReference>
<dbReference type="InterPro" id="IPR044421">
    <property type="entry name" value="SMYD4_SET"/>
</dbReference>
<dbReference type="GO" id="GO:0008168">
    <property type="term" value="F:methyltransferase activity"/>
    <property type="evidence" value="ECO:0007669"/>
    <property type="project" value="UniProtKB-KW"/>
</dbReference>
<keyword evidence="4" id="KW-0479">Metal-binding</keyword>
<dbReference type="Gene3D" id="1.10.220.160">
    <property type="match status" value="1"/>
</dbReference>